<proteinExistence type="inferred from homology"/>
<gene>
    <name evidence="6" type="primary">LOC115631750</name>
</gene>
<dbReference type="PANTHER" id="PTHR12532:SF0">
    <property type="entry name" value="TRANSLATIONAL ACTIVATOR OF CYTOCHROME C OXIDASE 1"/>
    <property type="match status" value="1"/>
</dbReference>
<dbReference type="OrthoDB" id="2017544at2759"/>
<keyword evidence="5" id="KW-1185">Reference proteome</keyword>
<evidence type="ECO:0000256" key="2">
    <source>
        <dbReference type="ARBA" id="ARBA00008724"/>
    </source>
</evidence>
<dbReference type="InterPro" id="IPR029072">
    <property type="entry name" value="YebC-like"/>
</dbReference>
<dbReference type="Proteomes" id="UP000504634">
    <property type="component" value="Unplaced"/>
</dbReference>
<dbReference type="InterPro" id="IPR002876">
    <property type="entry name" value="Transcrip_reg_TACO1-like"/>
</dbReference>
<dbReference type="SUPFAM" id="SSF75625">
    <property type="entry name" value="YebC-like"/>
    <property type="match status" value="1"/>
</dbReference>
<dbReference type="PANTHER" id="PTHR12532">
    <property type="entry name" value="TRANSLATIONAL ACTIVATOR OF CYTOCHROME C OXIDASE 1"/>
    <property type="match status" value="1"/>
</dbReference>
<dbReference type="FunFam" id="1.10.10.200:FF:000002">
    <property type="entry name" value="Probable transcriptional regulatory protein CLM62_37755"/>
    <property type="match status" value="1"/>
</dbReference>
<dbReference type="GeneID" id="115631750"/>
<feature type="domain" description="TACO1/YebC-like N-terminal" evidence="4">
    <location>
        <begin position="26"/>
        <end position="98"/>
    </location>
</feature>
<dbReference type="InterPro" id="IPR048300">
    <property type="entry name" value="TACO1_YebC-like_2nd/3rd_dom"/>
</dbReference>
<dbReference type="Pfam" id="PF01709">
    <property type="entry name" value="Transcrip_reg"/>
    <property type="match status" value="1"/>
</dbReference>
<dbReference type="AlphaFoldDB" id="A0A6J2UB84"/>
<reference evidence="6" key="1">
    <citation type="submission" date="2025-08" db="UniProtKB">
        <authorList>
            <consortium name="RefSeq"/>
        </authorList>
    </citation>
    <scope>IDENTIFICATION</scope>
    <source>
        <strain evidence="6">11010-0011.00</strain>
        <tissue evidence="6">Whole body</tissue>
    </source>
</reference>
<accession>A0A6J2UB84</accession>
<dbReference type="GO" id="GO:0005739">
    <property type="term" value="C:mitochondrion"/>
    <property type="evidence" value="ECO:0007669"/>
    <property type="project" value="UniProtKB-SubCell"/>
</dbReference>
<comment type="subcellular location">
    <subcellularLocation>
        <location evidence="1">Mitochondrion</location>
    </subcellularLocation>
</comment>
<organism evidence="5 6">
    <name type="scientific">Drosophila lebanonensis</name>
    <name type="common">Fruit fly</name>
    <name type="synonym">Scaptodrosophila lebanonensis</name>
    <dbReference type="NCBI Taxonomy" id="7225"/>
    <lineage>
        <taxon>Eukaryota</taxon>
        <taxon>Metazoa</taxon>
        <taxon>Ecdysozoa</taxon>
        <taxon>Arthropoda</taxon>
        <taxon>Hexapoda</taxon>
        <taxon>Insecta</taxon>
        <taxon>Pterygota</taxon>
        <taxon>Neoptera</taxon>
        <taxon>Endopterygota</taxon>
        <taxon>Diptera</taxon>
        <taxon>Brachycera</taxon>
        <taxon>Muscomorpha</taxon>
        <taxon>Ephydroidea</taxon>
        <taxon>Drosophilidae</taxon>
        <taxon>Scaptodrosophila</taxon>
    </lineage>
</organism>
<evidence type="ECO:0000313" key="5">
    <source>
        <dbReference type="Proteomes" id="UP000504634"/>
    </source>
</evidence>
<evidence type="ECO:0000259" key="3">
    <source>
        <dbReference type="Pfam" id="PF01709"/>
    </source>
</evidence>
<feature type="domain" description="TACO1/YebC-like second and third" evidence="3">
    <location>
        <begin position="106"/>
        <end position="263"/>
    </location>
</feature>
<dbReference type="RefSeq" id="XP_030384447.1">
    <property type="nucleotide sequence ID" value="XM_030528587.1"/>
</dbReference>
<comment type="similarity">
    <text evidence="2">Belongs to the TACO1 family.</text>
</comment>
<name>A0A6J2UB84_DROLE</name>
<sequence>MFSVLTRSPQFSAFALSNFVRMAGHSKWQNIKHIKAQKDGVRAALFTKLSRQIRLAIQEEGSSVDPNLNSQLSAVIDTALKKNMPMDTIQNVIKKSQQSKLKLKKHRLDIRYKKHVYMVCIIYTDNFPGVKMDATAMVKKSGGVFVDVSHMFDSVGLVEARLSSKLHTHNLEDVVMEDAIEFGAEDVSIVDSESLAVNFFCNPIQLKVLTDALEKKGYIIDTSEHVFTPHTVINLSTEEQKLYNNFVAKLRDVPGLEDIYDNVENTD</sequence>
<dbReference type="Pfam" id="PF20772">
    <property type="entry name" value="TACO1_YebC_N"/>
    <property type="match status" value="1"/>
</dbReference>
<evidence type="ECO:0000313" key="6">
    <source>
        <dbReference type="RefSeq" id="XP_030384447.1"/>
    </source>
</evidence>
<evidence type="ECO:0000259" key="4">
    <source>
        <dbReference type="Pfam" id="PF20772"/>
    </source>
</evidence>
<dbReference type="Gene3D" id="3.30.70.980">
    <property type="match status" value="2"/>
</dbReference>
<dbReference type="InterPro" id="IPR049083">
    <property type="entry name" value="TACO1_YebC_N"/>
</dbReference>
<protein>
    <submittedName>
        <fullName evidence="6">Uncharacterized protein LOC115631750</fullName>
    </submittedName>
</protein>
<dbReference type="InterPro" id="IPR017856">
    <property type="entry name" value="Integrase-like_N"/>
</dbReference>
<dbReference type="Gene3D" id="1.10.10.200">
    <property type="match status" value="1"/>
</dbReference>
<evidence type="ECO:0000256" key="1">
    <source>
        <dbReference type="ARBA" id="ARBA00004173"/>
    </source>
</evidence>
<dbReference type="InterPro" id="IPR026564">
    <property type="entry name" value="Transcrip_reg_TACO1-like_dom3"/>
</dbReference>